<gene>
    <name evidence="1" type="ORF">SDC9_136902</name>
</gene>
<dbReference type="EMBL" id="VSSQ01037166">
    <property type="protein sequence ID" value="MPM89790.1"/>
    <property type="molecule type" value="Genomic_DNA"/>
</dbReference>
<comment type="caution">
    <text evidence="1">The sequence shown here is derived from an EMBL/GenBank/DDBJ whole genome shotgun (WGS) entry which is preliminary data.</text>
</comment>
<dbReference type="SUPFAM" id="SSF89550">
    <property type="entry name" value="PHP domain-like"/>
    <property type="match status" value="1"/>
</dbReference>
<dbReference type="InterPro" id="IPR016195">
    <property type="entry name" value="Pol/histidinol_Pase-like"/>
</dbReference>
<sequence length="229" mass="26203">MVTDHFWRGNCAVNRHLPWAAFVEEFCRGYAETREAGEKIGLDVFFGWEETYDGDDYLVYGLDKQWLLNHPEVCGWTRREQLEQVHRYGGCVVQAHPFRDRDYIPAIHLGLKRADAFEVYNAGNDAAFDSQTHAFIAYHGLTATAGSDIHGAAQYEDEQLGGVIFDTRLHSAKDYADAIRSNAPCRLRVPAGRFDQPVRMPLKPVWEHGERTRRLRVREEIFGHPGAQI</sequence>
<proteinExistence type="predicted"/>
<organism evidence="1">
    <name type="scientific">bioreactor metagenome</name>
    <dbReference type="NCBI Taxonomy" id="1076179"/>
    <lineage>
        <taxon>unclassified sequences</taxon>
        <taxon>metagenomes</taxon>
        <taxon>ecological metagenomes</taxon>
    </lineage>
</organism>
<evidence type="ECO:0008006" key="2">
    <source>
        <dbReference type="Google" id="ProtNLM"/>
    </source>
</evidence>
<reference evidence="1" key="1">
    <citation type="submission" date="2019-08" db="EMBL/GenBank/DDBJ databases">
        <authorList>
            <person name="Kucharzyk K."/>
            <person name="Murdoch R.W."/>
            <person name="Higgins S."/>
            <person name="Loffler F."/>
        </authorList>
    </citation>
    <scope>NUCLEOTIDE SEQUENCE</scope>
</reference>
<evidence type="ECO:0000313" key="1">
    <source>
        <dbReference type="EMBL" id="MPM89790.1"/>
    </source>
</evidence>
<dbReference type="AlphaFoldDB" id="A0A645DK30"/>
<dbReference type="Gene3D" id="3.20.20.140">
    <property type="entry name" value="Metal-dependent hydrolases"/>
    <property type="match status" value="1"/>
</dbReference>
<protein>
    <recommendedName>
        <fullName evidence="2">PHP domain-containing protein</fullName>
    </recommendedName>
</protein>
<name>A0A645DK30_9ZZZZ</name>
<accession>A0A645DK30</accession>